<dbReference type="Gene3D" id="3.90.1150.10">
    <property type="entry name" value="Aspartate Aminotransferase, domain 1"/>
    <property type="match status" value="1"/>
</dbReference>
<comment type="cofactor">
    <cofactor evidence="1">
        <name>pyridoxal 5'-phosphate</name>
        <dbReference type="ChEBI" id="CHEBI:597326"/>
    </cofactor>
</comment>
<dbReference type="GO" id="GO:0008483">
    <property type="term" value="F:transaminase activity"/>
    <property type="evidence" value="ECO:0007669"/>
    <property type="project" value="UniProtKB-KW"/>
</dbReference>
<evidence type="ECO:0000259" key="7">
    <source>
        <dbReference type="Pfam" id="PF00266"/>
    </source>
</evidence>
<dbReference type="InterPro" id="IPR010969">
    <property type="entry name" value="Cys_dSase-rel_unknwn_funct"/>
</dbReference>
<dbReference type="InterPro" id="IPR015424">
    <property type="entry name" value="PyrdxlP-dep_Trfase"/>
</dbReference>
<keyword evidence="5" id="KW-0663">Pyridoxal phosphate</keyword>
<keyword evidence="8" id="KW-0032">Aminotransferase</keyword>
<sequence length="382" mass="41483">MIYLDQAASSFPKPVEVIQAMTEVITEYAANPGRGGHALSMRASSVIDRTRQEMASFFGFDHSDRVCFTSNATVALNQAIKGFQFEKGDHVLTTSYEHNSVRRPLEYLKKTKGIEVDYFNTGKTEAFDLEAFRKKITPHTKLIAVSHGSNLTGKIVPIELIGELAREKGIPFLVDAAQTAGILPIHMNQMNIDLLAFPGHKGLLGPQGTGVLIVGQGIELTPIHHGGTGSSSEMIDQPDSLPERLESGTLNTPGIAGLLAGLTAVKAMGLDTIRAHEKRLTEILIQGLEKIQFVHVYGPTTDRLGVVPFTIEGIDSQEIAIILDQHYEIAVRAGLHCTPLGHETIGTSSHGTVRLSVGPYNTEEEIRKVIQAIEEIVDGYFG</sequence>
<dbReference type="OrthoDB" id="9804366at2"/>
<dbReference type="EC" id="2.8.1.7" evidence="3"/>
<evidence type="ECO:0000256" key="2">
    <source>
        <dbReference type="ARBA" id="ARBA00010447"/>
    </source>
</evidence>
<dbReference type="PANTHER" id="PTHR43586">
    <property type="entry name" value="CYSTEINE DESULFURASE"/>
    <property type="match status" value="1"/>
</dbReference>
<reference evidence="8 9" key="1">
    <citation type="submission" date="2019-04" db="EMBL/GenBank/DDBJ databases">
        <title>Genome sequence of Bacillus hwajinpoensis strain Y2.</title>
        <authorList>
            <person name="Fair J.L."/>
            <person name="Maclea K.S."/>
        </authorList>
    </citation>
    <scope>NUCLEOTIDE SEQUENCE [LARGE SCALE GENOMIC DNA]</scope>
    <source>
        <strain evidence="8 9">Y2</strain>
    </source>
</reference>
<dbReference type="AlphaFoldDB" id="A0A4V5PXV7"/>
<name>A0A4V5PXV7_9BACL</name>
<dbReference type="CDD" id="cd06453">
    <property type="entry name" value="SufS_like"/>
    <property type="match status" value="1"/>
</dbReference>
<dbReference type="PIRSF" id="PIRSF005572">
    <property type="entry name" value="NifS"/>
    <property type="match status" value="1"/>
</dbReference>
<accession>A0A4V5PXV7</accession>
<gene>
    <name evidence="8" type="ORF">FBF83_18480</name>
</gene>
<dbReference type="InterPro" id="IPR016454">
    <property type="entry name" value="Cysteine_dSase"/>
</dbReference>
<dbReference type="GO" id="GO:0030170">
    <property type="term" value="F:pyridoxal phosphate binding"/>
    <property type="evidence" value="ECO:0007669"/>
    <property type="project" value="InterPro"/>
</dbReference>
<evidence type="ECO:0000256" key="1">
    <source>
        <dbReference type="ARBA" id="ARBA00001933"/>
    </source>
</evidence>
<evidence type="ECO:0000256" key="5">
    <source>
        <dbReference type="ARBA" id="ARBA00022898"/>
    </source>
</evidence>
<evidence type="ECO:0000256" key="3">
    <source>
        <dbReference type="ARBA" id="ARBA00012239"/>
    </source>
</evidence>
<dbReference type="EMBL" id="SWFM01000008">
    <property type="protein sequence ID" value="TKD67658.1"/>
    <property type="molecule type" value="Genomic_DNA"/>
</dbReference>
<dbReference type="SUPFAM" id="SSF53383">
    <property type="entry name" value="PLP-dependent transferases"/>
    <property type="match status" value="1"/>
</dbReference>
<keyword evidence="4 8" id="KW-0808">Transferase</keyword>
<comment type="caution">
    <text evidence="8">The sequence shown here is derived from an EMBL/GenBank/DDBJ whole genome shotgun (WGS) entry which is preliminary data.</text>
</comment>
<dbReference type="InterPro" id="IPR015421">
    <property type="entry name" value="PyrdxlP-dep_Trfase_major"/>
</dbReference>
<evidence type="ECO:0000313" key="9">
    <source>
        <dbReference type="Proteomes" id="UP000310541"/>
    </source>
</evidence>
<dbReference type="NCBIfam" id="TIGR01977">
    <property type="entry name" value="am_tr_V_EF2568"/>
    <property type="match status" value="1"/>
</dbReference>
<evidence type="ECO:0000313" key="8">
    <source>
        <dbReference type="EMBL" id="TKD67658.1"/>
    </source>
</evidence>
<feature type="domain" description="Aminotransferase class V" evidence="7">
    <location>
        <begin position="2"/>
        <end position="368"/>
    </location>
</feature>
<dbReference type="GO" id="GO:0031071">
    <property type="term" value="F:cysteine desulfurase activity"/>
    <property type="evidence" value="ECO:0007669"/>
    <property type="project" value="UniProtKB-EC"/>
</dbReference>
<proteinExistence type="inferred from homology"/>
<evidence type="ECO:0000256" key="4">
    <source>
        <dbReference type="ARBA" id="ARBA00022679"/>
    </source>
</evidence>
<dbReference type="Gene3D" id="3.40.640.10">
    <property type="entry name" value="Type I PLP-dependent aspartate aminotransferase-like (Major domain)"/>
    <property type="match status" value="1"/>
</dbReference>
<dbReference type="Pfam" id="PF00266">
    <property type="entry name" value="Aminotran_5"/>
    <property type="match status" value="1"/>
</dbReference>
<dbReference type="Proteomes" id="UP000310541">
    <property type="component" value="Unassembled WGS sequence"/>
</dbReference>
<dbReference type="InterPro" id="IPR015422">
    <property type="entry name" value="PyrdxlP-dep_Trfase_small"/>
</dbReference>
<dbReference type="InterPro" id="IPR000192">
    <property type="entry name" value="Aminotrans_V_dom"/>
</dbReference>
<comment type="similarity">
    <text evidence="2">Belongs to the class-V pyridoxal-phosphate-dependent aminotransferase family. Csd subfamily.</text>
</comment>
<dbReference type="InterPro" id="IPR010970">
    <property type="entry name" value="Cys_dSase_SufS"/>
</dbReference>
<organism evidence="8 9">
    <name type="scientific">Guptibacillus hwajinpoensis</name>
    <dbReference type="NCBI Taxonomy" id="208199"/>
    <lineage>
        <taxon>Bacteria</taxon>
        <taxon>Bacillati</taxon>
        <taxon>Bacillota</taxon>
        <taxon>Bacilli</taxon>
        <taxon>Bacillales</taxon>
        <taxon>Guptibacillaceae</taxon>
        <taxon>Guptibacillus</taxon>
    </lineage>
</organism>
<dbReference type="PANTHER" id="PTHR43586:SF4">
    <property type="entry name" value="ISOPENICILLIN N EPIMERASE"/>
    <property type="match status" value="1"/>
</dbReference>
<comment type="catalytic activity">
    <reaction evidence="6">
        <text>(sulfur carrier)-H + L-cysteine = (sulfur carrier)-SH + L-alanine</text>
        <dbReference type="Rhea" id="RHEA:43892"/>
        <dbReference type="Rhea" id="RHEA-COMP:14737"/>
        <dbReference type="Rhea" id="RHEA-COMP:14739"/>
        <dbReference type="ChEBI" id="CHEBI:29917"/>
        <dbReference type="ChEBI" id="CHEBI:35235"/>
        <dbReference type="ChEBI" id="CHEBI:57972"/>
        <dbReference type="ChEBI" id="CHEBI:64428"/>
        <dbReference type="EC" id="2.8.1.7"/>
    </reaction>
</comment>
<protein>
    <recommendedName>
        <fullName evidence="3">cysteine desulfurase</fullName>
        <ecNumber evidence="3">2.8.1.7</ecNumber>
    </recommendedName>
</protein>
<dbReference type="GO" id="GO:0006534">
    <property type="term" value="P:cysteine metabolic process"/>
    <property type="evidence" value="ECO:0007669"/>
    <property type="project" value="InterPro"/>
</dbReference>
<evidence type="ECO:0000256" key="6">
    <source>
        <dbReference type="ARBA" id="ARBA00050776"/>
    </source>
</evidence>